<evidence type="ECO:0000256" key="2">
    <source>
        <dbReference type="ARBA" id="ARBA00008816"/>
    </source>
</evidence>
<feature type="compositionally biased region" description="Polar residues" evidence="6">
    <location>
        <begin position="310"/>
        <end position="319"/>
    </location>
</feature>
<feature type="compositionally biased region" description="Basic and acidic residues" evidence="6">
    <location>
        <begin position="320"/>
        <end position="336"/>
    </location>
</feature>
<name>A0ABR4M1X9_9EURO</name>
<evidence type="ECO:0000313" key="10">
    <source>
        <dbReference type="Proteomes" id="UP001610432"/>
    </source>
</evidence>
<feature type="transmembrane region" description="Helical" evidence="7">
    <location>
        <begin position="38"/>
        <end position="58"/>
    </location>
</feature>
<keyword evidence="10" id="KW-1185">Reference proteome</keyword>
<gene>
    <name evidence="9" type="ORF">BJX67DRAFT_246122</name>
</gene>
<comment type="similarity">
    <text evidence="2">Belongs to the PA-phosphatase related phosphoesterase family.</text>
</comment>
<evidence type="ECO:0000256" key="5">
    <source>
        <dbReference type="ARBA" id="ARBA00023136"/>
    </source>
</evidence>
<sequence>MTRSGLSAGSTVPSSPLVGELAAAVSRVFQQSYPFVDAIGLGCIIGCWILIQIFVTPFHRMFTLDNQTIQYPFAAVERVPVLWSIVYAGVIPFSILMVWAAILRPNPHKVQVTILGFLTALMLTSLLTDIIKNAVGRPRPDLISRCMPRKGTPESTLVEWTVCTQSNAHILQEGWRSFPSGHSSFSFGGLGYLSLSVGSLLHSSLHGTNNYIRFFSGQMHVFRPRSDLCRCLLVLLPVVCALMIAISRLEDYRHDVYDVTSGSILGSAIAYFSYRRYYPSLRSFRCDTPYSRDDFGPDGFSKIPDDEEQQLSGRRVQSWTHEEASRLDEPAPVQDR</sequence>
<feature type="transmembrane region" description="Helical" evidence="7">
    <location>
        <begin position="255"/>
        <end position="274"/>
    </location>
</feature>
<dbReference type="InterPro" id="IPR036938">
    <property type="entry name" value="PAP2/HPO_sf"/>
</dbReference>
<reference evidence="9 10" key="1">
    <citation type="submission" date="2024-07" db="EMBL/GenBank/DDBJ databases">
        <title>Section-level genome sequencing and comparative genomics of Aspergillus sections Usti and Cavernicolus.</title>
        <authorList>
            <consortium name="Lawrence Berkeley National Laboratory"/>
            <person name="Nybo J.L."/>
            <person name="Vesth T.C."/>
            <person name="Theobald S."/>
            <person name="Frisvad J.C."/>
            <person name="Larsen T.O."/>
            <person name="Kjaerboelling I."/>
            <person name="Rothschild-Mancinelli K."/>
            <person name="Lyhne E.K."/>
            <person name="Kogle M.E."/>
            <person name="Barry K."/>
            <person name="Clum A."/>
            <person name="Na H."/>
            <person name="Ledsgaard L."/>
            <person name="Lin J."/>
            <person name="Lipzen A."/>
            <person name="Kuo A."/>
            <person name="Riley R."/>
            <person name="Mondo S."/>
            <person name="Labutti K."/>
            <person name="Haridas S."/>
            <person name="Pangalinan J."/>
            <person name="Salamov A.A."/>
            <person name="Simmons B.A."/>
            <person name="Magnuson J.K."/>
            <person name="Chen J."/>
            <person name="Drula E."/>
            <person name="Henrissat B."/>
            <person name="Wiebenga A."/>
            <person name="Lubbers R.J."/>
            <person name="Gomes A.C."/>
            <person name="Macurrencykelacurrency M.R."/>
            <person name="Stajich J."/>
            <person name="Grigoriev I.V."/>
            <person name="Mortensen U.H."/>
            <person name="De Vries R.P."/>
            <person name="Baker S.E."/>
            <person name="Andersen M.R."/>
        </authorList>
    </citation>
    <scope>NUCLEOTIDE SEQUENCE [LARGE SCALE GENOMIC DNA]</scope>
    <source>
        <strain evidence="9 10">CBS 449.75</strain>
    </source>
</reference>
<comment type="caution">
    <text evidence="9">The sequence shown here is derived from an EMBL/GenBank/DDBJ whole genome shotgun (WGS) entry which is preliminary data.</text>
</comment>
<evidence type="ECO:0000256" key="3">
    <source>
        <dbReference type="ARBA" id="ARBA00022692"/>
    </source>
</evidence>
<protein>
    <submittedName>
        <fullName evidence="9">PAP2 domain protein</fullName>
    </submittedName>
</protein>
<evidence type="ECO:0000259" key="8">
    <source>
        <dbReference type="SMART" id="SM00014"/>
    </source>
</evidence>
<dbReference type="InterPro" id="IPR000326">
    <property type="entry name" value="PAP2/HPO"/>
</dbReference>
<dbReference type="PANTHER" id="PTHR10165">
    <property type="entry name" value="LIPID PHOSPHATE PHOSPHATASE"/>
    <property type="match status" value="1"/>
</dbReference>
<dbReference type="EMBL" id="JBFXLQ010000005">
    <property type="protein sequence ID" value="KAL2870731.1"/>
    <property type="molecule type" value="Genomic_DNA"/>
</dbReference>
<dbReference type="Proteomes" id="UP001610432">
    <property type="component" value="Unassembled WGS sequence"/>
</dbReference>
<evidence type="ECO:0000313" key="9">
    <source>
        <dbReference type="EMBL" id="KAL2870731.1"/>
    </source>
</evidence>
<evidence type="ECO:0000256" key="1">
    <source>
        <dbReference type="ARBA" id="ARBA00004141"/>
    </source>
</evidence>
<accession>A0ABR4M1X9</accession>
<feature type="transmembrane region" description="Helical" evidence="7">
    <location>
        <begin position="79"/>
        <end position="102"/>
    </location>
</feature>
<organism evidence="9 10">
    <name type="scientific">Aspergillus lucknowensis</name>
    <dbReference type="NCBI Taxonomy" id="176173"/>
    <lineage>
        <taxon>Eukaryota</taxon>
        <taxon>Fungi</taxon>
        <taxon>Dikarya</taxon>
        <taxon>Ascomycota</taxon>
        <taxon>Pezizomycotina</taxon>
        <taxon>Eurotiomycetes</taxon>
        <taxon>Eurotiomycetidae</taxon>
        <taxon>Eurotiales</taxon>
        <taxon>Aspergillaceae</taxon>
        <taxon>Aspergillus</taxon>
        <taxon>Aspergillus subgen. Nidulantes</taxon>
    </lineage>
</organism>
<dbReference type="PANTHER" id="PTHR10165:SF35">
    <property type="entry name" value="RE23632P"/>
    <property type="match status" value="1"/>
</dbReference>
<keyword evidence="4 7" id="KW-1133">Transmembrane helix</keyword>
<dbReference type="InterPro" id="IPR043216">
    <property type="entry name" value="PAP-like"/>
</dbReference>
<dbReference type="RefSeq" id="XP_070889710.1">
    <property type="nucleotide sequence ID" value="XM_071026189.1"/>
</dbReference>
<comment type="subcellular location">
    <subcellularLocation>
        <location evidence="1">Membrane</location>
        <topology evidence="1">Multi-pass membrane protein</topology>
    </subcellularLocation>
</comment>
<keyword evidence="3 7" id="KW-0812">Transmembrane</keyword>
<feature type="domain" description="Phosphatidic acid phosphatase type 2/haloperoxidase" evidence="8">
    <location>
        <begin position="115"/>
        <end position="274"/>
    </location>
</feature>
<dbReference type="CDD" id="cd03390">
    <property type="entry name" value="PAP2_containing_1_like"/>
    <property type="match status" value="1"/>
</dbReference>
<dbReference type="Gene3D" id="1.20.144.10">
    <property type="entry name" value="Phosphatidic acid phosphatase type 2/haloperoxidase"/>
    <property type="match status" value="1"/>
</dbReference>
<dbReference type="GeneID" id="98141261"/>
<keyword evidence="5 7" id="KW-0472">Membrane</keyword>
<evidence type="ECO:0000256" key="7">
    <source>
        <dbReference type="SAM" id="Phobius"/>
    </source>
</evidence>
<feature type="transmembrane region" description="Helical" evidence="7">
    <location>
        <begin position="228"/>
        <end position="249"/>
    </location>
</feature>
<feature type="transmembrane region" description="Helical" evidence="7">
    <location>
        <begin position="114"/>
        <end position="135"/>
    </location>
</feature>
<dbReference type="SUPFAM" id="SSF48317">
    <property type="entry name" value="Acid phosphatase/Vanadium-dependent haloperoxidase"/>
    <property type="match status" value="1"/>
</dbReference>
<evidence type="ECO:0000256" key="6">
    <source>
        <dbReference type="SAM" id="MobiDB-lite"/>
    </source>
</evidence>
<dbReference type="Pfam" id="PF01569">
    <property type="entry name" value="PAP2"/>
    <property type="match status" value="1"/>
</dbReference>
<proteinExistence type="inferred from homology"/>
<evidence type="ECO:0000256" key="4">
    <source>
        <dbReference type="ARBA" id="ARBA00022989"/>
    </source>
</evidence>
<feature type="region of interest" description="Disordered" evidence="6">
    <location>
        <begin position="295"/>
        <end position="336"/>
    </location>
</feature>
<dbReference type="SMART" id="SM00014">
    <property type="entry name" value="acidPPc"/>
    <property type="match status" value="1"/>
</dbReference>